<protein>
    <submittedName>
        <fullName evidence="2">Uncharacterized protein</fullName>
    </submittedName>
</protein>
<comment type="caution">
    <text evidence="2">The sequence shown here is derived from an EMBL/GenBank/DDBJ whole genome shotgun (WGS) entry which is preliminary data.</text>
</comment>
<dbReference type="EMBL" id="JAUUTY010000003">
    <property type="protein sequence ID" value="KAK1660378.1"/>
    <property type="molecule type" value="Genomic_DNA"/>
</dbReference>
<dbReference type="Proteomes" id="UP001231189">
    <property type="component" value="Unassembled WGS sequence"/>
</dbReference>
<dbReference type="PANTHER" id="PTHR33463:SF207">
    <property type="entry name" value="AAA+ ATPASE DOMAIN-CONTAINING PROTEIN"/>
    <property type="match status" value="1"/>
</dbReference>
<sequence length="264" mass="30061">MAAWGDWFGSTVNTVIGPFHNLFAKHAVYCFTAGTNVMEHKREAEALKEKVAGIQQKIQDDEHRLEFVPTEQARLWLESANSAISEEEENRLLYEQRYRCWGCCSPNFSENYRISKRADEQLKQVKSITSNLPGDNSITRSPDPRPVKRMLVDPAPMPRSREVILEDALRFIESNHPNEGIVGMWGPDKDDNTNLLKHINNSFIEQSLFDFVIFIPSPSDCSITNIQSEIISRLGMKQDGNEATRGTRICGQLENKNFLVIVDC</sequence>
<dbReference type="InterPro" id="IPR050905">
    <property type="entry name" value="Plant_NBS-LRR"/>
</dbReference>
<evidence type="ECO:0000256" key="1">
    <source>
        <dbReference type="SAM" id="Coils"/>
    </source>
</evidence>
<gene>
    <name evidence="2" type="ORF">QYE76_048537</name>
</gene>
<evidence type="ECO:0000313" key="3">
    <source>
        <dbReference type="Proteomes" id="UP001231189"/>
    </source>
</evidence>
<keyword evidence="3" id="KW-1185">Reference proteome</keyword>
<feature type="coiled-coil region" evidence="1">
    <location>
        <begin position="37"/>
        <end position="97"/>
    </location>
</feature>
<evidence type="ECO:0000313" key="2">
    <source>
        <dbReference type="EMBL" id="KAK1660378.1"/>
    </source>
</evidence>
<proteinExistence type="predicted"/>
<organism evidence="2 3">
    <name type="scientific">Lolium multiflorum</name>
    <name type="common">Italian ryegrass</name>
    <name type="synonym">Lolium perenne subsp. multiflorum</name>
    <dbReference type="NCBI Taxonomy" id="4521"/>
    <lineage>
        <taxon>Eukaryota</taxon>
        <taxon>Viridiplantae</taxon>
        <taxon>Streptophyta</taxon>
        <taxon>Embryophyta</taxon>
        <taxon>Tracheophyta</taxon>
        <taxon>Spermatophyta</taxon>
        <taxon>Magnoliopsida</taxon>
        <taxon>Liliopsida</taxon>
        <taxon>Poales</taxon>
        <taxon>Poaceae</taxon>
        <taxon>BOP clade</taxon>
        <taxon>Pooideae</taxon>
        <taxon>Poodae</taxon>
        <taxon>Poeae</taxon>
        <taxon>Poeae Chloroplast Group 2 (Poeae type)</taxon>
        <taxon>Loliodinae</taxon>
        <taxon>Loliinae</taxon>
        <taxon>Lolium</taxon>
    </lineage>
</organism>
<keyword evidence="1" id="KW-0175">Coiled coil</keyword>
<reference evidence="2" key="1">
    <citation type="submission" date="2023-07" db="EMBL/GenBank/DDBJ databases">
        <title>A chromosome-level genome assembly of Lolium multiflorum.</title>
        <authorList>
            <person name="Chen Y."/>
            <person name="Copetti D."/>
            <person name="Kolliker R."/>
            <person name="Studer B."/>
        </authorList>
    </citation>
    <scope>NUCLEOTIDE SEQUENCE</scope>
    <source>
        <strain evidence="2">02402/16</strain>
        <tissue evidence="2">Leaf</tissue>
    </source>
</reference>
<accession>A0AAD8SNB2</accession>
<dbReference type="PANTHER" id="PTHR33463">
    <property type="entry name" value="NB-ARC DOMAIN-CONTAINING PROTEIN-RELATED"/>
    <property type="match status" value="1"/>
</dbReference>
<name>A0AAD8SNB2_LOLMU</name>
<dbReference type="AlphaFoldDB" id="A0AAD8SNB2"/>